<keyword evidence="3" id="KW-0805">Transcription regulation</keyword>
<dbReference type="InterPro" id="IPR017970">
    <property type="entry name" value="Homeobox_CS"/>
</dbReference>
<dbReference type="GO" id="GO:0005634">
    <property type="term" value="C:nucleus"/>
    <property type="evidence" value="ECO:0007669"/>
    <property type="project" value="UniProtKB-SubCell"/>
</dbReference>
<keyword evidence="8 9" id="KW-0539">Nucleus</keyword>
<dbReference type="AlphaFoldDB" id="A0A0K2V0P4"/>
<evidence type="ECO:0000256" key="1">
    <source>
        <dbReference type="ARBA" id="ARBA00004123"/>
    </source>
</evidence>
<dbReference type="GO" id="GO:0000978">
    <property type="term" value="F:RNA polymerase II cis-regulatory region sequence-specific DNA binding"/>
    <property type="evidence" value="ECO:0007669"/>
    <property type="project" value="TreeGrafter"/>
</dbReference>
<evidence type="ECO:0000256" key="3">
    <source>
        <dbReference type="ARBA" id="ARBA00023015"/>
    </source>
</evidence>
<dbReference type="PANTHER" id="PTHR24328:SF7">
    <property type="entry name" value="BUTTONLESS"/>
    <property type="match status" value="1"/>
</dbReference>
<name>A0A0K2V0P4_LEPSM</name>
<evidence type="ECO:0000256" key="8">
    <source>
        <dbReference type="ARBA" id="ARBA00023242"/>
    </source>
</evidence>
<dbReference type="PRINTS" id="PR00024">
    <property type="entry name" value="HOMEOBOX"/>
</dbReference>
<feature type="non-terminal residue" evidence="13">
    <location>
        <position position="1"/>
    </location>
</feature>
<proteinExistence type="predicted"/>
<evidence type="ECO:0000256" key="6">
    <source>
        <dbReference type="ARBA" id="ARBA00023159"/>
    </source>
</evidence>
<feature type="compositionally biased region" description="Low complexity" evidence="11">
    <location>
        <begin position="128"/>
        <end position="138"/>
    </location>
</feature>
<keyword evidence="6" id="KW-0010">Activator</keyword>
<sequence length="209" mass="23706">NNHWYSYSYSTSSSSGGALPNPLSSYDYPSSNGISDFYNYNNTDGTAYTGHLGHVHNPHYWAASSFNTPTSPPLWAHTPSTLPSPHLCTPSPSSSLESFDKPVSDSEEDLTSQPTTTESKRVRDKKSSNNTSSEGSSLSRKERTAFTKYQISELEREFIACNYLTRLRRYEISVALDLTERQVKVWFQNRRMKWKRTKTSFLNSEMASE</sequence>
<dbReference type="InterPro" id="IPR001356">
    <property type="entry name" value="HD"/>
</dbReference>
<dbReference type="EMBL" id="HACA01026693">
    <property type="protein sequence ID" value="CDW44054.1"/>
    <property type="molecule type" value="Transcribed_RNA"/>
</dbReference>
<evidence type="ECO:0000256" key="7">
    <source>
        <dbReference type="ARBA" id="ARBA00023163"/>
    </source>
</evidence>
<dbReference type="GO" id="GO:0045944">
    <property type="term" value="P:positive regulation of transcription by RNA polymerase II"/>
    <property type="evidence" value="ECO:0007669"/>
    <property type="project" value="InterPro"/>
</dbReference>
<evidence type="ECO:0000256" key="4">
    <source>
        <dbReference type="ARBA" id="ARBA00023125"/>
    </source>
</evidence>
<keyword evidence="5 9" id="KW-0371">Homeobox</keyword>
<dbReference type="InterPro" id="IPR042634">
    <property type="entry name" value="MOX-1/MOX-2"/>
</dbReference>
<evidence type="ECO:0000256" key="5">
    <source>
        <dbReference type="ARBA" id="ARBA00023155"/>
    </source>
</evidence>
<evidence type="ECO:0000256" key="9">
    <source>
        <dbReference type="PROSITE-ProRule" id="PRU00108"/>
    </source>
</evidence>
<keyword evidence="4 9" id="KW-0238">DNA-binding</keyword>
<evidence type="ECO:0000313" key="13">
    <source>
        <dbReference type="EMBL" id="CDW44054.1"/>
    </source>
</evidence>
<dbReference type="PANTHER" id="PTHR24328">
    <property type="entry name" value="HOMEOBOX PROTEIN MOX"/>
    <property type="match status" value="1"/>
</dbReference>
<dbReference type="OrthoDB" id="6159439at2759"/>
<dbReference type="Gene3D" id="1.10.10.60">
    <property type="entry name" value="Homeodomain-like"/>
    <property type="match status" value="1"/>
</dbReference>
<protein>
    <submittedName>
        <fullName evidence="13">Homeobox protein MOX2like [Aplysia californica]</fullName>
    </submittedName>
</protein>
<dbReference type="SMART" id="SM00389">
    <property type="entry name" value="HOX"/>
    <property type="match status" value="1"/>
</dbReference>
<evidence type="ECO:0000256" key="11">
    <source>
        <dbReference type="SAM" id="MobiDB-lite"/>
    </source>
</evidence>
<dbReference type="GO" id="GO:0000981">
    <property type="term" value="F:DNA-binding transcription factor activity, RNA polymerase II-specific"/>
    <property type="evidence" value="ECO:0007669"/>
    <property type="project" value="InterPro"/>
</dbReference>
<feature type="domain" description="Homeobox" evidence="12">
    <location>
        <begin position="137"/>
        <end position="197"/>
    </location>
</feature>
<dbReference type="InterPro" id="IPR009057">
    <property type="entry name" value="Homeodomain-like_sf"/>
</dbReference>
<accession>A0A0K2V0P4</accession>
<dbReference type="PROSITE" id="PS00027">
    <property type="entry name" value="HOMEOBOX_1"/>
    <property type="match status" value="1"/>
</dbReference>
<dbReference type="CDD" id="cd00086">
    <property type="entry name" value="homeodomain"/>
    <property type="match status" value="1"/>
</dbReference>
<organism evidence="13">
    <name type="scientific">Lepeophtheirus salmonis</name>
    <name type="common">Salmon louse</name>
    <name type="synonym">Caligus salmonis</name>
    <dbReference type="NCBI Taxonomy" id="72036"/>
    <lineage>
        <taxon>Eukaryota</taxon>
        <taxon>Metazoa</taxon>
        <taxon>Ecdysozoa</taxon>
        <taxon>Arthropoda</taxon>
        <taxon>Crustacea</taxon>
        <taxon>Multicrustacea</taxon>
        <taxon>Hexanauplia</taxon>
        <taxon>Copepoda</taxon>
        <taxon>Siphonostomatoida</taxon>
        <taxon>Caligidae</taxon>
        <taxon>Lepeophtheirus</taxon>
    </lineage>
</organism>
<keyword evidence="2" id="KW-0217">Developmental protein</keyword>
<dbReference type="PROSITE" id="PS50071">
    <property type="entry name" value="HOMEOBOX_2"/>
    <property type="match status" value="1"/>
</dbReference>
<comment type="subcellular location">
    <subcellularLocation>
        <location evidence="1 9 10">Nucleus</location>
    </subcellularLocation>
</comment>
<feature type="compositionally biased region" description="Basic and acidic residues" evidence="11">
    <location>
        <begin position="118"/>
        <end position="127"/>
    </location>
</feature>
<keyword evidence="7" id="KW-0804">Transcription</keyword>
<feature type="DNA-binding region" description="Homeobox" evidence="9">
    <location>
        <begin position="139"/>
        <end position="198"/>
    </location>
</feature>
<dbReference type="InterPro" id="IPR020479">
    <property type="entry name" value="HD_metazoa"/>
</dbReference>
<evidence type="ECO:0000256" key="2">
    <source>
        <dbReference type="ARBA" id="ARBA00022473"/>
    </source>
</evidence>
<reference evidence="13" key="1">
    <citation type="submission" date="2014-05" db="EMBL/GenBank/DDBJ databases">
        <authorList>
            <person name="Chronopoulou M."/>
        </authorList>
    </citation>
    <scope>NUCLEOTIDE SEQUENCE</scope>
    <source>
        <tissue evidence="13">Whole organism</tissue>
    </source>
</reference>
<dbReference type="SUPFAM" id="SSF46689">
    <property type="entry name" value="Homeodomain-like"/>
    <property type="match status" value="1"/>
</dbReference>
<dbReference type="Pfam" id="PF00046">
    <property type="entry name" value="Homeodomain"/>
    <property type="match status" value="1"/>
</dbReference>
<feature type="region of interest" description="Disordered" evidence="11">
    <location>
        <begin position="85"/>
        <end position="142"/>
    </location>
</feature>
<evidence type="ECO:0000256" key="10">
    <source>
        <dbReference type="RuleBase" id="RU000682"/>
    </source>
</evidence>
<evidence type="ECO:0000259" key="12">
    <source>
        <dbReference type="PROSITE" id="PS50071"/>
    </source>
</evidence>